<evidence type="ECO:0000256" key="1">
    <source>
        <dbReference type="SAM" id="Phobius"/>
    </source>
</evidence>
<dbReference type="RefSeq" id="WP_010485245.1">
    <property type="nucleotide sequence ID" value="NZ_AJLO02000015.1"/>
</dbReference>
<keyword evidence="1" id="KW-0472">Membrane</keyword>
<feature type="transmembrane region" description="Helical" evidence="1">
    <location>
        <begin position="31"/>
        <end position="51"/>
    </location>
</feature>
<keyword evidence="1" id="KW-0812">Transmembrane</keyword>
<feature type="transmembrane region" description="Helical" evidence="1">
    <location>
        <begin position="156"/>
        <end position="180"/>
    </location>
</feature>
<feature type="transmembrane region" description="Helical" evidence="1">
    <location>
        <begin position="105"/>
        <end position="126"/>
    </location>
</feature>
<keyword evidence="1" id="KW-1133">Transmembrane helix</keyword>
<reference evidence="3 4" key="1">
    <citation type="journal article" date="2012" name="J. Bacteriol.">
        <title>Genome sequence of a novel nicotine-degrading strain, Pseudomonas geniculata N1.</title>
        <authorList>
            <person name="Tang H."/>
            <person name="Yu H."/>
            <person name="Tai C."/>
            <person name="Huang K."/>
            <person name="Liu Y."/>
            <person name="Wang L."/>
            <person name="Yao Y."/>
            <person name="Wu G."/>
            <person name="Xu P."/>
        </authorList>
    </citation>
    <scope>NUCLEOTIDE SEQUENCE [LARGE SCALE GENOMIC DNA]</scope>
    <source>
        <strain evidence="3 4">N1</strain>
    </source>
</reference>
<feature type="transmembrane region" description="Helical" evidence="1">
    <location>
        <begin position="5"/>
        <end position="25"/>
    </location>
</feature>
<dbReference type="Pfam" id="PF05650">
    <property type="entry name" value="DUF802"/>
    <property type="match status" value="2"/>
</dbReference>
<sequence length="754" mass="80138">MSRTAFHVVVFLVGLLAVCWIGIGYVSVHPLGAAVAAIIAACYIAGGVELYRYRQASNGLRAALNDLSSAKESLAPWLERVPVALRNAVRLRVEGERTALPAPVLTPYLVGLLVLLGMLGTLLGMMDTLRGTGLALQSATDMAAIRGSLASPVQGLAVAFGTSIAGVASSAMLGLLAALLRRDRLQAVQQLDRAIAGDLHPYSQAWQRAESLRLLQAQSAALPALVDRLQAMTQTFEQHSTAANERLLAGQAEFLTQSQALQERLAVSLQQSLREGAEASAAAIGGALQPMAETTLAGLARHSEALHARVEQAVQEQLAGLSDGFERSRVATEASWAKVVSEQSQAQQALVDDLRQHLQAFSDGQGTQAEALVARIGERLQVDANGNAEAWRAAIEQQQALNSALVERQQQALLAAGQQLDEHAQALLRALEQRHDASQSLLQDHEQQRSQQWQAAQAAAAAAHAELQACLDTREQQRQARWDAVSAELQQAHAALHAQLQAGDEQRLQRWSDALQHVSTDLAERLRANGERLAAQQQQVCDTLAATAQQIGENGRAQASATLAEVSTLLQTAAAAPKAAADVINELRSTLSESLVRDNAMLEERGRLLATVQTLLDAINHASHEQRTAVDALVGGSAELLERVGNRFTDHIAAETGKLDGIAAALNGSAGEVGQLASTFGEAVAQFGSASTELSGRLEQIGGALDASLARSDEQLAYYVAQAREVVDLSLLSQKQVMEELQQLATRRGKAGSA</sequence>
<dbReference type="EMBL" id="AJLO02000015">
    <property type="protein sequence ID" value="KOE99996.1"/>
    <property type="molecule type" value="Genomic_DNA"/>
</dbReference>
<comment type="caution">
    <text evidence="3">The sequence shown here is derived from an EMBL/GenBank/DDBJ whole genome shotgun (WGS) entry which is preliminary data.</text>
</comment>
<protein>
    <submittedName>
        <fullName evidence="3">Membrane protein</fullName>
    </submittedName>
</protein>
<feature type="domain" description="DUF802" evidence="2">
    <location>
        <begin position="321"/>
        <end position="373"/>
    </location>
</feature>
<name>A0A0L8ACM4_9GAMM</name>
<proteinExistence type="predicted"/>
<dbReference type="InterPro" id="IPR008520">
    <property type="entry name" value="DUF802"/>
</dbReference>
<organism evidence="3 4">
    <name type="scientific">Stenotrophomonas geniculata N1</name>
    <dbReference type="NCBI Taxonomy" id="1167641"/>
    <lineage>
        <taxon>Bacteria</taxon>
        <taxon>Pseudomonadati</taxon>
        <taxon>Pseudomonadota</taxon>
        <taxon>Gammaproteobacteria</taxon>
        <taxon>Lysobacterales</taxon>
        <taxon>Lysobacteraceae</taxon>
        <taxon>Stenotrophomonas</taxon>
    </lineage>
</organism>
<accession>A0A0L8ACM4</accession>
<evidence type="ECO:0000259" key="2">
    <source>
        <dbReference type="Pfam" id="PF05650"/>
    </source>
</evidence>
<gene>
    <name evidence="3" type="ORF">W7K_06545</name>
</gene>
<evidence type="ECO:0000313" key="3">
    <source>
        <dbReference type="EMBL" id="KOE99996.1"/>
    </source>
</evidence>
<dbReference type="OrthoDB" id="6053769at2"/>
<evidence type="ECO:0000313" key="4">
    <source>
        <dbReference type="Proteomes" id="UP000036890"/>
    </source>
</evidence>
<feature type="domain" description="DUF802" evidence="2">
    <location>
        <begin position="377"/>
        <end position="428"/>
    </location>
</feature>
<dbReference type="AlphaFoldDB" id="A0A0L8ACM4"/>
<dbReference type="Proteomes" id="UP000036890">
    <property type="component" value="Unassembled WGS sequence"/>
</dbReference>